<organism evidence="2 3">
    <name type="scientific">Pseudomonas chlororaphis</name>
    <dbReference type="NCBI Taxonomy" id="587753"/>
    <lineage>
        <taxon>Bacteria</taxon>
        <taxon>Pseudomonadati</taxon>
        <taxon>Pseudomonadota</taxon>
        <taxon>Gammaproteobacteria</taxon>
        <taxon>Pseudomonadales</taxon>
        <taxon>Pseudomonadaceae</taxon>
        <taxon>Pseudomonas</taxon>
    </lineage>
</organism>
<dbReference type="EMBL" id="CP011110">
    <property type="protein sequence ID" value="AKA24464.1"/>
    <property type="molecule type" value="Genomic_DNA"/>
</dbReference>
<dbReference type="InterPro" id="IPR000073">
    <property type="entry name" value="AB_hydrolase_1"/>
</dbReference>
<dbReference type="RefSeq" id="WP_045883081.1">
    <property type="nucleotide sequence ID" value="NZ_CP011110.1"/>
</dbReference>
<dbReference type="Gene3D" id="3.40.50.1820">
    <property type="entry name" value="alpha/beta hydrolase"/>
    <property type="match status" value="1"/>
</dbReference>
<dbReference type="GO" id="GO:0047372">
    <property type="term" value="F:monoacylglycerol lipase activity"/>
    <property type="evidence" value="ECO:0007669"/>
    <property type="project" value="TreeGrafter"/>
</dbReference>
<gene>
    <name evidence="2" type="ORF">PCL1606_30130</name>
</gene>
<evidence type="ECO:0000259" key="1">
    <source>
        <dbReference type="Pfam" id="PF12146"/>
    </source>
</evidence>
<feature type="domain" description="Serine aminopeptidase S33" evidence="1">
    <location>
        <begin position="36"/>
        <end position="268"/>
    </location>
</feature>
<dbReference type="AlphaFoldDB" id="A0A0D5Y0G4"/>
<dbReference type="SUPFAM" id="SSF53474">
    <property type="entry name" value="alpha/beta-Hydrolases"/>
    <property type="match status" value="1"/>
</dbReference>
<dbReference type="GO" id="GO:0046464">
    <property type="term" value="P:acylglycerol catabolic process"/>
    <property type="evidence" value="ECO:0007669"/>
    <property type="project" value="TreeGrafter"/>
</dbReference>
<sequence>MADLHSFTELPLVRGELLEIRPGRRLSVAHRPGTRHADTVVFFGHGGGGNKDQWRELWRHLGEQGYSLVAWDLLGHGDSEKPRQAAAYAWDELVADQLQIIQRYAGRRNVLVAHSFGTGLALSAVLEQPRRLPGVTVAGALLLGTALQRPLGRGGLLGLPAWLLEILRPLLSRGFRQKAWHPTVDPALLAYEERLTRRNRLYVFKALLQSAQWPDASALAGLTLPTRVLAGDSDGLTPASGGEALARHLPQGSFQLLEQCGHQLMLERPGEVLAAFQALLEHLEPSAG</sequence>
<dbReference type="Pfam" id="PF12146">
    <property type="entry name" value="Hydrolase_4"/>
    <property type="match status" value="1"/>
</dbReference>
<name>A0A0D5Y0G4_9PSED</name>
<dbReference type="PATRIC" id="fig|587753.10.peg.3004"/>
<dbReference type="Proteomes" id="UP000032748">
    <property type="component" value="Chromosome"/>
</dbReference>
<dbReference type="GO" id="GO:0016020">
    <property type="term" value="C:membrane"/>
    <property type="evidence" value="ECO:0007669"/>
    <property type="project" value="TreeGrafter"/>
</dbReference>
<dbReference type="KEGG" id="pcz:PCL1606_30130"/>
<dbReference type="InterPro" id="IPR029058">
    <property type="entry name" value="AB_hydrolase_fold"/>
</dbReference>
<keyword evidence="2" id="KW-0378">Hydrolase</keyword>
<dbReference type="PANTHER" id="PTHR43798">
    <property type="entry name" value="MONOACYLGLYCEROL LIPASE"/>
    <property type="match status" value="1"/>
</dbReference>
<accession>A0A0D5Y0G4</accession>
<dbReference type="InterPro" id="IPR050266">
    <property type="entry name" value="AB_hydrolase_sf"/>
</dbReference>
<dbReference type="PRINTS" id="PR00111">
    <property type="entry name" value="ABHYDROLASE"/>
</dbReference>
<proteinExistence type="predicted"/>
<reference evidence="2 3" key="1">
    <citation type="journal article" date="2015" name="Mol. Plant Microbe Interact.">
        <title>Comparative Genomic Analysis of Pseudomonas chlororaphis PCL1606 Reveals New Insight into Antifungal Compounds Involved in Biocontrol.</title>
        <authorList>
            <person name="Calderon C.E."/>
            <person name="Ramos C."/>
            <person name="de Vicente A."/>
            <person name="Cazorla F.M."/>
        </authorList>
    </citation>
    <scope>NUCLEOTIDE SEQUENCE [LARGE SCALE GENOMIC DNA]</scope>
    <source>
        <strain evidence="2 3">PCL1606</strain>
    </source>
</reference>
<dbReference type="InterPro" id="IPR022742">
    <property type="entry name" value="Hydrolase_4"/>
</dbReference>
<dbReference type="OrthoDB" id="9799612at2"/>
<dbReference type="PANTHER" id="PTHR43798:SF5">
    <property type="entry name" value="MONOACYLGLYCEROL LIPASE ABHD6"/>
    <property type="match status" value="1"/>
</dbReference>
<protein>
    <submittedName>
        <fullName evidence="2">Hydrolase</fullName>
    </submittedName>
</protein>
<evidence type="ECO:0000313" key="2">
    <source>
        <dbReference type="EMBL" id="AKA24464.1"/>
    </source>
</evidence>
<evidence type="ECO:0000313" key="3">
    <source>
        <dbReference type="Proteomes" id="UP000032748"/>
    </source>
</evidence>